<keyword evidence="3" id="KW-0804">Transcription</keyword>
<name>A0ABR0WN35_REHGL</name>
<dbReference type="InterPro" id="IPR003441">
    <property type="entry name" value="NAC-dom"/>
</dbReference>
<comment type="caution">
    <text evidence="6">The sequence shown here is derived from an EMBL/GenBank/DDBJ whole genome shotgun (WGS) entry which is preliminary data.</text>
</comment>
<evidence type="ECO:0000256" key="4">
    <source>
        <dbReference type="ARBA" id="ARBA00023242"/>
    </source>
</evidence>
<organism evidence="6 7">
    <name type="scientific">Rehmannia glutinosa</name>
    <name type="common">Chinese foxglove</name>
    <dbReference type="NCBI Taxonomy" id="99300"/>
    <lineage>
        <taxon>Eukaryota</taxon>
        <taxon>Viridiplantae</taxon>
        <taxon>Streptophyta</taxon>
        <taxon>Embryophyta</taxon>
        <taxon>Tracheophyta</taxon>
        <taxon>Spermatophyta</taxon>
        <taxon>Magnoliopsida</taxon>
        <taxon>eudicotyledons</taxon>
        <taxon>Gunneridae</taxon>
        <taxon>Pentapetalae</taxon>
        <taxon>asterids</taxon>
        <taxon>lamiids</taxon>
        <taxon>Lamiales</taxon>
        <taxon>Orobanchaceae</taxon>
        <taxon>Rehmannieae</taxon>
        <taxon>Rehmannia</taxon>
    </lineage>
</organism>
<dbReference type="Gene3D" id="2.170.150.80">
    <property type="entry name" value="NAC domain"/>
    <property type="match status" value="1"/>
</dbReference>
<dbReference type="SUPFAM" id="SSF101941">
    <property type="entry name" value="NAC domain"/>
    <property type="match status" value="1"/>
</dbReference>
<gene>
    <name evidence="6" type="ORF">DH2020_019507</name>
</gene>
<evidence type="ECO:0000259" key="5">
    <source>
        <dbReference type="PROSITE" id="PS51005"/>
    </source>
</evidence>
<reference evidence="6 7" key="1">
    <citation type="journal article" date="2021" name="Comput. Struct. Biotechnol. J.">
        <title>De novo genome assembly of the potent medicinal plant Rehmannia glutinosa using nanopore technology.</title>
        <authorList>
            <person name="Ma L."/>
            <person name="Dong C."/>
            <person name="Song C."/>
            <person name="Wang X."/>
            <person name="Zheng X."/>
            <person name="Niu Y."/>
            <person name="Chen S."/>
            <person name="Feng W."/>
        </authorList>
    </citation>
    <scope>NUCLEOTIDE SEQUENCE [LARGE SCALE GENOMIC DNA]</scope>
    <source>
        <strain evidence="6">DH-2019</strain>
    </source>
</reference>
<evidence type="ECO:0000256" key="3">
    <source>
        <dbReference type="ARBA" id="ARBA00023163"/>
    </source>
</evidence>
<dbReference type="PANTHER" id="PTHR31719:SF123">
    <property type="entry name" value="NAC DOMAIN-CONTAINING PROTEIN"/>
    <property type="match status" value="1"/>
</dbReference>
<keyword evidence="7" id="KW-1185">Reference proteome</keyword>
<accession>A0ABR0WN35</accession>
<feature type="domain" description="NAC" evidence="5">
    <location>
        <begin position="10"/>
        <end position="214"/>
    </location>
</feature>
<sequence>MEINGDVVDLPIGWRFQPTDEELLCSYLAKKVGCGPLPAQVIKEIDATEFFSKHPWDIVDSLSKEENIETEWYFFIHGAGYLHGKMKKNRRVGDENGIGYWRSIGKEDPIYDGDGNVYATKIYSTYFLAKPNGTDDESEADLVTARVTAENVLRTKSTLLREQVRDTNELRQLKKLKKTHWKMEELRLLNFQPTREDDENLHEEEWVVARITRGNDERL</sequence>
<evidence type="ECO:0000313" key="7">
    <source>
        <dbReference type="Proteomes" id="UP001318860"/>
    </source>
</evidence>
<dbReference type="PROSITE" id="PS51005">
    <property type="entry name" value="NAC"/>
    <property type="match status" value="1"/>
</dbReference>
<evidence type="ECO:0000256" key="1">
    <source>
        <dbReference type="ARBA" id="ARBA00023015"/>
    </source>
</evidence>
<protein>
    <recommendedName>
        <fullName evidence="5">NAC domain-containing protein</fullName>
    </recommendedName>
</protein>
<dbReference type="InterPro" id="IPR036093">
    <property type="entry name" value="NAC_dom_sf"/>
</dbReference>
<evidence type="ECO:0000313" key="6">
    <source>
        <dbReference type="EMBL" id="KAK6148595.1"/>
    </source>
</evidence>
<dbReference type="EMBL" id="JABTTQ020000010">
    <property type="protein sequence ID" value="KAK6148595.1"/>
    <property type="molecule type" value="Genomic_DNA"/>
</dbReference>
<dbReference type="PANTHER" id="PTHR31719">
    <property type="entry name" value="NAC TRANSCRIPTION FACTOR 56"/>
    <property type="match status" value="1"/>
</dbReference>
<proteinExistence type="predicted"/>
<keyword evidence="4" id="KW-0539">Nucleus</keyword>
<dbReference type="Proteomes" id="UP001318860">
    <property type="component" value="Unassembled WGS sequence"/>
</dbReference>
<dbReference type="Pfam" id="PF02365">
    <property type="entry name" value="NAM"/>
    <property type="match status" value="1"/>
</dbReference>
<evidence type="ECO:0000256" key="2">
    <source>
        <dbReference type="ARBA" id="ARBA00023125"/>
    </source>
</evidence>
<keyword evidence="2" id="KW-0238">DNA-binding</keyword>
<keyword evidence="1" id="KW-0805">Transcription regulation</keyword>